<dbReference type="InterPro" id="IPR005123">
    <property type="entry name" value="Oxoglu/Fe-dep_dioxygenase_dom"/>
</dbReference>
<gene>
    <name evidence="8" type="ORF">TrVE_jg12271</name>
</gene>
<evidence type="ECO:0000256" key="3">
    <source>
        <dbReference type="ARBA" id="ARBA00022964"/>
    </source>
</evidence>
<keyword evidence="2" id="KW-0479">Metal-binding</keyword>
<feature type="signal peptide" evidence="6">
    <location>
        <begin position="1"/>
        <end position="21"/>
    </location>
</feature>
<dbReference type="PANTHER" id="PTHR10869">
    <property type="entry name" value="PROLYL 4-HYDROXYLASE ALPHA SUBUNIT"/>
    <property type="match status" value="1"/>
</dbReference>
<evidence type="ECO:0000256" key="6">
    <source>
        <dbReference type="SAM" id="SignalP"/>
    </source>
</evidence>
<evidence type="ECO:0000256" key="4">
    <source>
        <dbReference type="ARBA" id="ARBA00023002"/>
    </source>
</evidence>
<dbReference type="GO" id="GO:0005506">
    <property type="term" value="F:iron ion binding"/>
    <property type="evidence" value="ECO:0007669"/>
    <property type="project" value="InterPro"/>
</dbReference>
<comment type="cofactor">
    <cofactor evidence="1">
        <name>L-ascorbate</name>
        <dbReference type="ChEBI" id="CHEBI:38290"/>
    </cofactor>
</comment>
<feature type="domain" description="Fe2OG dioxygenase" evidence="7">
    <location>
        <begin position="213"/>
        <end position="330"/>
    </location>
</feature>
<dbReference type="GO" id="GO:0031418">
    <property type="term" value="F:L-ascorbic acid binding"/>
    <property type="evidence" value="ECO:0007669"/>
    <property type="project" value="InterPro"/>
</dbReference>
<evidence type="ECO:0000256" key="2">
    <source>
        <dbReference type="ARBA" id="ARBA00022723"/>
    </source>
</evidence>
<dbReference type="SMART" id="SM00702">
    <property type="entry name" value="P4Hc"/>
    <property type="match status" value="1"/>
</dbReference>
<keyword evidence="9" id="KW-1185">Reference proteome</keyword>
<evidence type="ECO:0000256" key="1">
    <source>
        <dbReference type="ARBA" id="ARBA00001961"/>
    </source>
</evidence>
<feature type="chain" id="PRO_5040776316" description="Fe2OG dioxygenase domain-containing protein" evidence="6">
    <location>
        <begin position="22"/>
        <end position="357"/>
    </location>
</feature>
<organism evidence="8 9">
    <name type="scientific">Triparma verrucosa</name>
    <dbReference type="NCBI Taxonomy" id="1606542"/>
    <lineage>
        <taxon>Eukaryota</taxon>
        <taxon>Sar</taxon>
        <taxon>Stramenopiles</taxon>
        <taxon>Ochrophyta</taxon>
        <taxon>Bolidophyceae</taxon>
        <taxon>Parmales</taxon>
        <taxon>Triparmaceae</taxon>
        <taxon>Triparma</taxon>
    </lineage>
</organism>
<reference evidence="9" key="1">
    <citation type="journal article" date="2023" name="Commun. Biol.">
        <title>Genome analysis of Parmales, the sister group of diatoms, reveals the evolutionary specialization of diatoms from phago-mixotrophs to photoautotrophs.</title>
        <authorList>
            <person name="Ban H."/>
            <person name="Sato S."/>
            <person name="Yoshikawa S."/>
            <person name="Yamada K."/>
            <person name="Nakamura Y."/>
            <person name="Ichinomiya M."/>
            <person name="Sato N."/>
            <person name="Blanc-Mathieu R."/>
            <person name="Endo H."/>
            <person name="Kuwata A."/>
            <person name="Ogata H."/>
        </authorList>
    </citation>
    <scope>NUCLEOTIDE SEQUENCE [LARGE SCALE GENOMIC DNA]</scope>
    <source>
        <strain evidence="9">NIES 3699</strain>
    </source>
</reference>
<name>A0A9W7BNC4_9STRA</name>
<dbReference type="EMBL" id="BRXX01000105">
    <property type="protein sequence ID" value="GMH90354.1"/>
    <property type="molecule type" value="Genomic_DNA"/>
</dbReference>
<evidence type="ECO:0000256" key="5">
    <source>
        <dbReference type="ARBA" id="ARBA00023004"/>
    </source>
</evidence>
<dbReference type="PROSITE" id="PS51471">
    <property type="entry name" value="FE2OG_OXY"/>
    <property type="match status" value="1"/>
</dbReference>
<evidence type="ECO:0000313" key="8">
    <source>
        <dbReference type="EMBL" id="GMH90354.1"/>
    </source>
</evidence>
<keyword evidence="4" id="KW-0560">Oxidoreductase</keyword>
<protein>
    <recommendedName>
        <fullName evidence="7">Fe2OG dioxygenase domain-containing protein</fullName>
    </recommendedName>
</protein>
<dbReference type="PANTHER" id="PTHR10869:SF229">
    <property type="entry name" value="PROLYL 4-HYDROXYLASE ALPHA SUBUNIT DOMAIN-CONTAINING PROTEIN"/>
    <property type="match status" value="1"/>
</dbReference>
<dbReference type="Pfam" id="PF13640">
    <property type="entry name" value="2OG-FeII_Oxy_3"/>
    <property type="match status" value="1"/>
</dbReference>
<dbReference type="GO" id="GO:0005783">
    <property type="term" value="C:endoplasmic reticulum"/>
    <property type="evidence" value="ECO:0007669"/>
    <property type="project" value="TreeGrafter"/>
</dbReference>
<dbReference type="GO" id="GO:0004656">
    <property type="term" value="F:procollagen-proline 4-dioxygenase activity"/>
    <property type="evidence" value="ECO:0007669"/>
    <property type="project" value="TreeGrafter"/>
</dbReference>
<dbReference type="AlphaFoldDB" id="A0A9W7BNC4"/>
<evidence type="ECO:0000259" key="7">
    <source>
        <dbReference type="PROSITE" id="PS51471"/>
    </source>
</evidence>
<keyword evidence="5" id="KW-0408">Iron</keyword>
<sequence>MIIRRLLILLVLTSTYHTLLCFQSGGPILARNTATIKHRHHIGPLLGKKKASSKKGFVKPGQGKGYNGKTVVDPAPSTVDIPALSSEVLSTRIPIDSSDEPPTLSQIESRLETLYGFSPSLSSLSSSLKCLHFDPLILTVDDFFTSEQCDSYVQKAVDDTGLRSPTVGKDAASKDHRTSTTWHHKYEDAPELLAGACGVLGLEVGDKGEGLKRFEEPQTVRYRRSERFNWHYDALGMTSGEVKKGRDGNSKAGQRMATVLVYLADVEGGGATAFRDLGVKVKPEKGKACIFFPSLGGIEDCPCDLRTVHAGEPNESENADKWIAQIWVREEPTYEATVPEGSRAEDAADSVRELMAS</sequence>
<keyword evidence="3" id="KW-0223">Dioxygenase</keyword>
<dbReference type="InterPro" id="IPR045054">
    <property type="entry name" value="P4HA-like"/>
</dbReference>
<accession>A0A9W7BNC4</accession>
<dbReference type="Proteomes" id="UP001165160">
    <property type="component" value="Unassembled WGS sequence"/>
</dbReference>
<dbReference type="Gene3D" id="2.60.120.620">
    <property type="entry name" value="q2cbj1_9rhob like domain"/>
    <property type="match status" value="1"/>
</dbReference>
<keyword evidence="6" id="KW-0732">Signal</keyword>
<proteinExistence type="predicted"/>
<dbReference type="InterPro" id="IPR006620">
    <property type="entry name" value="Pro_4_hyd_alph"/>
</dbReference>
<comment type="caution">
    <text evidence="8">The sequence shown here is derived from an EMBL/GenBank/DDBJ whole genome shotgun (WGS) entry which is preliminary data.</text>
</comment>
<dbReference type="InterPro" id="IPR044862">
    <property type="entry name" value="Pro_4_hyd_alph_FE2OG_OXY"/>
</dbReference>
<evidence type="ECO:0000313" key="9">
    <source>
        <dbReference type="Proteomes" id="UP001165160"/>
    </source>
</evidence>